<proteinExistence type="predicted"/>
<feature type="chain" id="PRO_5013299529" evidence="1">
    <location>
        <begin position="23"/>
        <end position="223"/>
    </location>
</feature>
<dbReference type="Proteomes" id="UP000193689">
    <property type="component" value="Unassembled WGS sequence"/>
</dbReference>
<protein>
    <submittedName>
        <fullName evidence="2">Uncharacterized protein</fullName>
    </submittedName>
</protein>
<evidence type="ECO:0000313" key="3">
    <source>
        <dbReference type="Proteomes" id="UP000193689"/>
    </source>
</evidence>
<keyword evidence="1" id="KW-0732">Signal</keyword>
<keyword evidence="3" id="KW-1185">Reference proteome</keyword>
<comment type="caution">
    <text evidence="2">The sequence shown here is derived from an EMBL/GenBank/DDBJ whole genome shotgun (WGS) entry which is preliminary data.</text>
</comment>
<evidence type="ECO:0000256" key="1">
    <source>
        <dbReference type="SAM" id="SignalP"/>
    </source>
</evidence>
<organism evidence="2 3">
    <name type="scientific">Pseudomassariella vexata</name>
    <dbReference type="NCBI Taxonomy" id="1141098"/>
    <lineage>
        <taxon>Eukaryota</taxon>
        <taxon>Fungi</taxon>
        <taxon>Dikarya</taxon>
        <taxon>Ascomycota</taxon>
        <taxon>Pezizomycotina</taxon>
        <taxon>Sordariomycetes</taxon>
        <taxon>Xylariomycetidae</taxon>
        <taxon>Amphisphaeriales</taxon>
        <taxon>Pseudomassariaceae</taxon>
        <taxon>Pseudomassariella</taxon>
    </lineage>
</organism>
<dbReference type="InParanoid" id="A0A1Y2DKJ9"/>
<name>A0A1Y2DKJ9_9PEZI</name>
<dbReference type="OrthoDB" id="3545468at2759"/>
<sequence length="223" mass="24355">MGQTTFLQAAAMATLSLRVVASAILNTTAVPLANRCSSYPRYDILTNVAGPWLVIADSSGHTVDGTKASVAMFRDTIDLHPYGFITIPGGNSTFPSTNITLPGDISMRCAHNILQAQVNLEPDRGVKWQDLLIAGNPNWQESIGFAFPGASYPGIAIEPYEHYVDDVKQPGVFLGGQNSTTWQFKYNWAGVMGDYYLLRLLGPNHDHYPPAEEDFTGFLKIVT</sequence>
<evidence type="ECO:0000313" key="2">
    <source>
        <dbReference type="EMBL" id="ORY59709.1"/>
    </source>
</evidence>
<feature type="signal peptide" evidence="1">
    <location>
        <begin position="1"/>
        <end position="22"/>
    </location>
</feature>
<dbReference type="EMBL" id="MCFJ01000013">
    <property type="protein sequence ID" value="ORY59709.1"/>
    <property type="molecule type" value="Genomic_DNA"/>
</dbReference>
<dbReference type="RefSeq" id="XP_040712283.1">
    <property type="nucleotide sequence ID" value="XM_040858730.1"/>
</dbReference>
<accession>A0A1Y2DKJ9</accession>
<dbReference type="GeneID" id="63774942"/>
<dbReference type="AlphaFoldDB" id="A0A1Y2DKJ9"/>
<gene>
    <name evidence="2" type="ORF">BCR38DRAFT_412704</name>
</gene>
<reference evidence="2 3" key="1">
    <citation type="submission" date="2016-07" db="EMBL/GenBank/DDBJ databases">
        <title>Pervasive Adenine N6-methylation of Active Genes in Fungi.</title>
        <authorList>
            <consortium name="DOE Joint Genome Institute"/>
            <person name="Mondo S.J."/>
            <person name="Dannebaum R.O."/>
            <person name="Kuo R.C."/>
            <person name="Labutti K."/>
            <person name="Haridas S."/>
            <person name="Kuo A."/>
            <person name="Salamov A."/>
            <person name="Ahrendt S.R."/>
            <person name="Lipzen A."/>
            <person name="Sullivan W."/>
            <person name="Andreopoulos W.B."/>
            <person name="Clum A."/>
            <person name="Lindquist E."/>
            <person name="Daum C."/>
            <person name="Ramamoorthy G.K."/>
            <person name="Gryganskyi A."/>
            <person name="Culley D."/>
            <person name="Magnuson J.K."/>
            <person name="James T.Y."/>
            <person name="O'Malley M.A."/>
            <person name="Stajich J.E."/>
            <person name="Spatafora J.W."/>
            <person name="Visel A."/>
            <person name="Grigoriev I.V."/>
        </authorList>
    </citation>
    <scope>NUCLEOTIDE SEQUENCE [LARGE SCALE GENOMIC DNA]</scope>
    <source>
        <strain evidence="2 3">CBS 129021</strain>
    </source>
</reference>